<evidence type="ECO:0000313" key="5">
    <source>
        <dbReference type="EMBL" id="ELU09148.1"/>
    </source>
</evidence>
<sequence length="437" mass="47427">MTSWLYESRRLSLEAKLMAYVHVITPGLCYIPDTTTVEDTTVITPTTEQTTITEATTESAITTAGETEVATTINQATQEETTAALELTTTAALTTAEETTEHATITKPDKTSLGATFEAATKSETQTTFVGTTILPDSGETTRQTPGTTNRNYPIYASTPGETSKTQMHTDQTGSVTPVMTSITTSTTDDILSTSGLIHLTSTSSAFQQTPPDGIGFLQWQSWGAWLHCPLTCGGATQLRFRLCAVLPLQIARELSEYKNCTSFLPMPASNISLAYSITSQPCGVDPCPVDGHWLSWMTWGECTVTCDTGTFSRQRVCIEPQNGGRDCPGEAFETQLCELDDCPTEINPSERILKRREELLPVEVYTEADKRRSAVQIGTLGIGLIAAVFTIIVILDLPRLVEVFTCCRGVKKGSKKDKRPSSGRSHRQVLPAPSSN</sequence>
<evidence type="ECO:0000313" key="6">
    <source>
        <dbReference type="EnsemblMetazoa" id="CapteP228819"/>
    </source>
</evidence>
<organism evidence="5">
    <name type="scientific">Capitella teleta</name>
    <name type="common">Polychaete worm</name>
    <dbReference type="NCBI Taxonomy" id="283909"/>
    <lineage>
        <taxon>Eukaryota</taxon>
        <taxon>Metazoa</taxon>
        <taxon>Spiralia</taxon>
        <taxon>Lophotrochozoa</taxon>
        <taxon>Annelida</taxon>
        <taxon>Polychaeta</taxon>
        <taxon>Sedentaria</taxon>
        <taxon>Scolecida</taxon>
        <taxon>Capitellidae</taxon>
        <taxon>Capitella</taxon>
    </lineage>
</organism>
<keyword evidence="1" id="KW-0677">Repeat</keyword>
<name>R7USN9_CAPTE</name>
<gene>
    <name evidence="5" type="ORF">CAPTEDRAFT_228819</name>
</gene>
<feature type="transmembrane region" description="Helical" evidence="4">
    <location>
        <begin position="378"/>
        <end position="396"/>
    </location>
</feature>
<dbReference type="STRING" id="283909.R7USN9"/>
<dbReference type="SMART" id="SM00209">
    <property type="entry name" value="TSP1"/>
    <property type="match status" value="2"/>
</dbReference>
<proteinExistence type="predicted"/>
<reference evidence="5 7" key="2">
    <citation type="journal article" date="2013" name="Nature">
        <title>Insights into bilaterian evolution from three spiralian genomes.</title>
        <authorList>
            <person name="Simakov O."/>
            <person name="Marletaz F."/>
            <person name="Cho S.J."/>
            <person name="Edsinger-Gonzales E."/>
            <person name="Havlak P."/>
            <person name="Hellsten U."/>
            <person name="Kuo D.H."/>
            <person name="Larsson T."/>
            <person name="Lv J."/>
            <person name="Arendt D."/>
            <person name="Savage R."/>
            <person name="Osoegawa K."/>
            <person name="de Jong P."/>
            <person name="Grimwood J."/>
            <person name="Chapman J.A."/>
            <person name="Shapiro H."/>
            <person name="Aerts A."/>
            <person name="Otillar R.P."/>
            <person name="Terry A.Y."/>
            <person name="Boore J.L."/>
            <person name="Grigoriev I.V."/>
            <person name="Lindberg D.R."/>
            <person name="Seaver E.C."/>
            <person name="Weisblat D.A."/>
            <person name="Putnam N.H."/>
            <person name="Rokhsar D.S."/>
        </authorList>
    </citation>
    <scope>NUCLEOTIDE SEQUENCE</scope>
    <source>
        <strain evidence="5 7">I ESC-2004</strain>
    </source>
</reference>
<dbReference type="PROSITE" id="PS50092">
    <property type="entry name" value="TSP1"/>
    <property type="match status" value="2"/>
</dbReference>
<dbReference type="EnsemblMetazoa" id="CapteT228819">
    <property type="protein sequence ID" value="CapteP228819"/>
    <property type="gene ID" value="CapteG228819"/>
</dbReference>
<keyword evidence="4" id="KW-0812">Transmembrane</keyword>
<reference evidence="6" key="3">
    <citation type="submission" date="2015-06" db="UniProtKB">
        <authorList>
            <consortium name="EnsemblMetazoa"/>
        </authorList>
    </citation>
    <scope>IDENTIFICATION</scope>
</reference>
<dbReference type="FunFam" id="2.20.100.10:FF:000001">
    <property type="entry name" value="semaphorin-5A isoform X1"/>
    <property type="match status" value="1"/>
</dbReference>
<dbReference type="InterPro" id="IPR000884">
    <property type="entry name" value="TSP1_rpt"/>
</dbReference>
<keyword evidence="7" id="KW-1185">Reference proteome</keyword>
<protein>
    <submittedName>
        <fullName evidence="5 6">Uncharacterized protein</fullName>
    </submittedName>
</protein>
<dbReference type="PANTHER" id="PTHR22906">
    <property type="entry name" value="PROPERDIN"/>
    <property type="match status" value="1"/>
</dbReference>
<dbReference type="HOGENOM" id="CLU_627375_0_0_1"/>
<reference evidence="7" key="1">
    <citation type="submission" date="2012-12" db="EMBL/GenBank/DDBJ databases">
        <authorList>
            <person name="Hellsten U."/>
            <person name="Grimwood J."/>
            <person name="Chapman J.A."/>
            <person name="Shapiro H."/>
            <person name="Aerts A."/>
            <person name="Otillar R.P."/>
            <person name="Terry A.Y."/>
            <person name="Boore J.L."/>
            <person name="Simakov O."/>
            <person name="Marletaz F."/>
            <person name="Cho S.-J."/>
            <person name="Edsinger-Gonzales E."/>
            <person name="Havlak P."/>
            <person name="Kuo D.-H."/>
            <person name="Larsson T."/>
            <person name="Lv J."/>
            <person name="Arendt D."/>
            <person name="Savage R."/>
            <person name="Osoegawa K."/>
            <person name="de Jong P."/>
            <person name="Lindberg D.R."/>
            <person name="Seaver E.C."/>
            <person name="Weisblat D.A."/>
            <person name="Putnam N.H."/>
            <person name="Grigoriev I.V."/>
            <person name="Rokhsar D.S."/>
        </authorList>
    </citation>
    <scope>NUCLEOTIDE SEQUENCE</scope>
    <source>
        <strain evidence="7">I ESC-2004</strain>
    </source>
</reference>
<evidence type="ECO:0000256" key="3">
    <source>
        <dbReference type="SAM" id="MobiDB-lite"/>
    </source>
</evidence>
<evidence type="ECO:0000313" key="7">
    <source>
        <dbReference type="Proteomes" id="UP000014760"/>
    </source>
</evidence>
<dbReference type="EMBL" id="KB298496">
    <property type="protein sequence ID" value="ELU09148.1"/>
    <property type="molecule type" value="Genomic_DNA"/>
</dbReference>
<feature type="compositionally biased region" description="Polar residues" evidence="3">
    <location>
        <begin position="160"/>
        <end position="175"/>
    </location>
</feature>
<keyword evidence="4" id="KW-0472">Membrane</keyword>
<dbReference type="SUPFAM" id="SSF82895">
    <property type="entry name" value="TSP-1 type 1 repeat"/>
    <property type="match status" value="2"/>
</dbReference>
<accession>R7USN9</accession>
<feature type="region of interest" description="Disordered" evidence="3">
    <location>
        <begin position="413"/>
        <end position="437"/>
    </location>
</feature>
<dbReference type="Proteomes" id="UP000014760">
    <property type="component" value="Unassembled WGS sequence"/>
</dbReference>
<keyword evidence="4" id="KW-1133">Transmembrane helix</keyword>
<evidence type="ECO:0000256" key="4">
    <source>
        <dbReference type="SAM" id="Phobius"/>
    </source>
</evidence>
<dbReference type="EMBL" id="AMQN01006500">
    <property type="status" value="NOT_ANNOTATED_CDS"/>
    <property type="molecule type" value="Genomic_DNA"/>
</dbReference>
<keyword evidence="2" id="KW-1015">Disulfide bond</keyword>
<dbReference type="OMA" id="YPRSACC"/>
<dbReference type="Gene3D" id="2.20.100.10">
    <property type="entry name" value="Thrombospondin type-1 (TSP1) repeat"/>
    <property type="match status" value="2"/>
</dbReference>
<dbReference type="OrthoDB" id="446173at2759"/>
<evidence type="ECO:0000256" key="1">
    <source>
        <dbReference type="ARBA" id="ARBA00022737"/>
    </source>
</evidence>
<dbReference type="Pfam" id="PF00090">
    <property type="entry name" value="TSP_1"/>
    <property type="match status" value="2"/>
</dbReference>
<feature type="region of interest" description="Disordered" evidence="3">
    <location>
        <begin position="133"/>
        <end position="175"/>
    </location>
</feature>
<evidence type="ECO:0000256" key="2">
    <source>
        <dbReference type="ARBA" id="ARBA00023157"/>
    </source>
</evidence>
<dbReference type="InterPro" id="IPR036383">
    <property type="entry name" value="TSP1_rpt_sf"/>
</dbReference>
<dbReference type="AlphaFoldDB" id="R7USN9"/>
<dbReference type="InterPro" id="IPR052065">
    <property type="entry name" value="Compl_asym_regulator"/>
</dbReference>
<feature type="compositionally biased region" description="Polar residues" evidence="3">
    <location>
        <begin position="139"/>
        <end position="152"/>
    </location>
</feature>